<name>A0A5R9ILC3_9GAMM</name>
<dbReference type="PANTHER" id="PTHR33055:SF3">
    <property type="entry name" value="PUTATIVE TRANSPOSASE FOR IS117-RELATED"/>
    <property type="match status" value="1"/>
</dbReference>
<accession>A0A5R9ILC3</accession>
<comment type="caution">
    <text evidence="2">The sequence shown here is derived from an EMBL/GenBank/DDBJ whole genome shotgun (WGS) entry which is preliminary data.</text>
</comment>
<protein>
    <submittedName>
        <fullName evidence="2">IS110 family transposase</fullName>
    </submittedName>
</protein>
<evidence type="ECO:0000313" key="3">
    <source>
        <dbReference type="Proteomes" id="UP000307790"/>
    </source>
</evidence>
<dbReference type="EMBL" id="VCBC01000042">
    <property type="protein sequence ID" value="TLU59449.1"/>
    <property type="molecule type" value="Genomic_DNA"/>
</dbReference>
<dbReference type="Pfam" id="PF01548">
    <property type="entry name" value="DEDD_Tnp_IS110"/>
    <property type="match status" value="1"/>
</dbReference>
<dbReference type="PANTHER" id="PTHR33055">
    <property type="entry name" value="TRANSPOSASE FOR INSERTION SEQUENCE ELEMENT IS1111A"/>
    <property type="match status" value="1"/>
</dbReference>
<reference evidence="2 3" key="1">
    <citation type="submission" date="2019-05" db="EMBL/GenBank/DDBJ databases">
        <title>Genome sequences of Thalassotalea litorea 1K03283.</title>
        <authorList>
            <person name="Zhang D."/>
        </authorList>
    </citation>
    <scope>NUCLEOTIDE SEQUENCE [LARGE SCALE GENOMIC DNA]</scope>
    <source>
        <strain evidence="2 3">MCCC 1K03283</strain>
    </source>
</reference>
<dbReference type="OrthoDB" id="5289737at2"/>
<dbReference type="NCBIfam" id="NF033542">
    <property type="entry name" value="transpos_IS110"/>
    <property type="match status" value="1"/>
</dbReference>
<feature type="domain" description="Transposase IS110-like N-terminal" evidence="1">
    <location>
        <begin position="18"/>
        <end position="156"/>
    </location>
</feature>
<dbReference type="InterPro" id="IPR002525">
    <property type="entry name" value="Transp_IS110-like_N"/>
</dbReference>
<evidence type="ECO:0000313" key="2">
    <source>
        <dbReference type="EMBL" id="TLU59449.1"/>
    </source>
</evidence>
<gene>
    <name evidence="2" type="ORF">FE810_17005</name>
</gene>
<keyword evidence="3" id="KW-1185">Reference proteome</keyword>
<dbReference type="Proteomes" id="UP000307790">
    <property type="component" value="Unassembled WGS sequence"/>
</dbReference>
<proteinExistence type="predicted"/>
<organism evidence="2 3">
    <name type="scientific">Thalassotalea litorea</name>
    <dbReference type="NCBI Taxonomy" id="2020715"/>
    <lineage>
        <taxon>Bacteria</taxon>
        <taxon>Pseudomonadati</taxon>
        <taxon>Pseudomonadota</taxon>
        <taxon>Gammaproteobacteria</taxon>
        <taxon>Alteromonadales</taxon>
        <taxon>Colwelliaceae</taxon>
        <taxon>Thalassotalea</taxon>
    </lineage>
</organism>
<feature type="non-terminal residue" evidence="2">
    <location>
        <position position="199"/>
    </location>
</feature>
<dbReference type="InterPro" id="IPR047650">
    <property type="entry name" value="Transpos_IS110"/>
</dbReference>
<dbReference type="GO" id="GO:0003677">
    <property type="term" value="F:DNA binding"/>
    <property type="evidence" value="ECO:0007669"/>
    <property type="project" value="InterPro"/>
</dbReference>
<evidence type="ECO:0000259" key="1">
    <source>
        <dbReference type="Pfam" id="PF01548"/>
    </source>
</evidence>
<dbReference type="AlphaFoldDB" id="A0A5R9ILC3"/>
<sequence length="199" mass="22290">MTKPLRRSPYKMNHTIIAIDIAKSSFHVVSMKHNKVRTDRAFTRQKLKEWLAKQPASLVVIEACGSAHYWARYAQSLGHQAKLIAPKHVKAFRQGHKTDQNDALAIATASLQPKVKSVAVKTVEQQGLQSIDRISQHLSDNQTAVSNMLRGLLAEFGIIIPKGISAFKERIPEILEDGENGLPDPLRHQIAAMFYSYLD</sequence>
<dbReference type="GO" id="GO:0004803">
    <property type="term" value="F:transposase activity"/>
    <property type="evidence" value="ECO:0007669"/>
    <property type="project" value="InterPro"/>
</dbReference>
<dbReference type="GO" id="GO:0006313">
    <property type="term" value="P:DNA transposition"/>
    <property type="evidence" value="ECO:0007669"/>
    <property type="project" value="InterPro"/>
</dbReference>